<dbReference type="InterPro" id="IPR004245">
    <property type="entry name" value="DUF229"/>
</dbReference>
<dbReference type="InterPro" id="IPR017850">
    <property type="entry name" value="Alkaline_phosphatase_core_sf"/>
</dbReference>
<evidence type="ECO:0000313" key="4">
    <source>
        <dbReference type="WBParaSite" id="SBAD_0000483701-mRNA-1"/>
    </source>
</evidence>
<gene>
    <name evidence="2" type="ORF">SBAD_LOCUS4641</name>
</gene>
<feature type="transmembrane region" description="Helical" evidence="1">
    <location>
        <begin position="7"/>
        <end position="24"/>
    </location>
</feature>
<dbReference type="OrthoDB" id="413313at2759"/>
<proteinExistence type="predicted"/>
<evidence type="ECO:0000313" key="3">
    <source>
        <dbReference type="Proteomes" id="UP000270296"/>
    </source>
</evidence>
<dbReference type="Proteomes" id="UP000270296">
    <property type="component" value="Unassembled WGS sequence"/>
</dbReference>
<evidence type="ECO:0000313" key="2">
    <source>
        <dbReference type="EMBL" id="VDP05052.1"/>
    </source>
</evidence>
<dbReference type="AlphaFoldDB" id="A0A183ILZ5"/>
<dbReference type="SUPFAM" id="SSF53649">
    <property type="entry name" value="Alkaline phosphatase-like"/>
    <property type="match status" value="1"/>
</dbReference>
<dbReference type="EMBL" id="UZAM01008455">
    <property type="protein sequence ID" value="VDP05052.1"/>
    <property type="molecule type" value="Genomic_DNA"/>
</dbReference>
<dbReference type="PANTHER" id="PTHR10974">
    <property type="entry name" value="FI08016P-RELATED"/>
    <property type="match status" value="1"/>
</dbReference>
<keyword evidence="1" id="KW-0472">Membrane</keyword>
<dbReference type="CDD" id="cd16021">
    <property type="entry name" value="ALP_like"/>
    <property type="match status" value="1"/>
</dbReference>
<dbReference type="WBParaSite" id="SBAD_0000483701-mRNA-1">
    <property type="protein sequence ID" value="SBAD_0000483701-mRNA-1"/>
    <property type="gene ID" value="SBAD_0000483701"/>
</dbReference>
<name>A0A183ILZ5_9BILA</name>
<reference evidence="2 3" key="2">
    <citation type="submission" date="2018-11" db="EMBL/GenBank/DDBJ databases">
        <authorList>
            <consortium name="Pathogen Informatics"/>
        </authorList>
    </citation>
    <scope>NUCLEOTIDE SEQUENCE [LARGE SCALE GENOMIC DNA]</scope>
</reference>
<sequence>MARCLKYVTLLLVIFIILFMYNMPVVNHRSKSVIDDLLGEDHQQNTKKFCSIPSLNPWDPSVMPYYERLPPLRCKRFQPELTYMTSTGWLYINESVVKNEQLSAVLCRYRCFDRSEGFDDNTLNFTDWTDFSNATFVQCGEFVEVTCRKNNSFPNALAFLAGKRVETSPGEKSEVPEDVGGEFFDDWPLIWKSYSRRGYITLFAEDMPSLGLFSYGMKGFRFRPTDHYLRPFWLKVWKSFLHLRSTHLCIGNTPTHRFQLHYLLDFLQKYQGSQTFVLSWLSEITHDWLNQGQVADKDLADFFTRIHPYLNNSITFVFADHGQRFSSIRQTVAGRLEENMPLFTIALPDWVQRRYSNLKSVLDQNSRLLITHFDLYATLRHIYQSGSWEQLAEGTSLSAPPTRSISIFHRISSTRTCDEAGVPIYYCICQREVAVDTDNALVQRAGLVVVQHLNHLLDDLRNSCAIITLKKIRRASQLKPPVLSVRSKWWLMLYKSIINDRVSSDQKHFIVQIEVAP</sequence>
<accession>A0A183ILZ5</accession>
<keyword evidence="3" id="KW-1185">Reference proteome</keyword>
<dbReference type="PANTHER" id="PTHR10974:SF48">
    <property type="entry name" value="SULFATASE DOMAIN-CONTAINING PROTEIN"/>
    <property type="match status" value="1"/>
</dbReference>
<evidence type="ECO:0000256" key="1">
    <source>
        <dbReference type="SAM" id="Phobius"/>
    </source>
</evidence>
<dbReference type="Pfam" id="PF02995">
    <property type="entry name" value="DUF229"/>
    <property type="match status" value="1"/>
</dbReference>
<keyword evidence="1" id="KW-1133">Transmembrane helix</keyword>
<protein>
    <submittedName>
        <fullName evidence="2 4">Uncharacterized protein</fullName>
    </submittedName>
</protein>
<reference evidence="4" key="1">
    <citation type="submission" date="2016-06" db="UniProtKB">
        <authorList>
            <consortium name="WormBaseParasite"/>
        </authorList>
    </citation>
    <scope>IDENTIFICATION</scope>
</reference>
<keyword evidence="1" id="KW-0812">Transmembrane</keyword>
<dbReference type="GO" id="GO:0005615">
    <property type="term" value="C:extracellular space"/>
    <property type="evidence" value="ECO:0007669"/>
    <property type="project" value="TreeGrafter"/>
</dbReference>
<organism evidence="4">
    <name type="scientific">Soboliphyme baturini</name>
    <dbReference type="NCBI Taxonomy" id="241478"/>
    <lineage>
        <taxon>Eukaryota</taxon>
        <taxon>Metazoa</taxon>
        <taxon>Ecdysozoa</taxon>
        <taxon>Nematoda</taxon>
        <taxon>Enoplea</taxon>
        <taxon>Dorylaimia</taxon>
        <taxon>Dioctophymatida</taxon>
        <taxon>Dioctophymatoidea</taxon>
        <taxon>Soboliphymatidae</taxon>
        <taxon>Soboliphyme</taxon>
    </lineage>
</organism>
<dbReference type="FunFam" id="3.40.720.10:FF:000017">
    <property type="entry name" value="Predicted protein"/>
    <property type="match status" value="1"/>
</dbReference>